<sequence>MARVIQKFALRFAASCDAEAFMDVMKVKPSHLGIIQQDSLTDRVEIGLSKTDLQPEVSSQSEFVSSNGPYYRAEEKLSIVNADTTYSPQMAPALNYNHEQIRFSQEPLIGHDGFRGVLPPSFTALLTNCSAEAEQVQPMESEEIDLKSQITVFF</sequence>
<protein>
    <submittedName>
        <fullName evidence="1">Uncharacterized protein</fullName>
    </submittedName>
</protein>
<evidence type="ECO:0000313" key="2">
    <source>
        <dbReference type="Proteomes" id="UP000195402"/>
    </source>
</evidence>
<gene>
    <name evidence="1" type="ORF">BVC80_233g44</name>
</gene>
<dbReference type="AlphaFoldDB" id="A0A200RAZ2"/>
<accession>A0A200RAZ2</accession>
<keyword evidence="2" id="KW-1185">Reference proteome</keyword>
<dbReference type="OrthoDB" id="1864854at2759"/>
<reference evidence="1 2" key="1">
    <citation type="journal article" date="2017" name="Mol. Plant">
        <title>The Genome of Medicinal Plant Macleaya cordata Provides New Insights into Benzylisoquinoline Alkaloids Metabolism.</title>
        <authorList>
            <person name="Liu X."/>
            <person name="Liu Y."/>
            <person name="Huang P."/>
            <person name="Ma Y."/>
            <person name="Qing Z."/>
            <person name="Tang Q."/>
            <person name="Cao H."/>
            <person name="Cheng P."/>
            <person name="Zheng Y."/>
            <person name="Yuan Z."/>
            <person name="Zhou Y."/>
            <person name="Liu J."/>
            <person name="Tang Z."/>
            <person name="Zhuo Y."/>
            <person name="Zhang Y."/>
            <person name="Yu L."/>
            <person name="Huang J."/>
            <person name="Yang P."/>
            <person name="Peng Q."/>
            <person name="Zhang J."/>
            <person name="Jiang W."/>
            <person name="Zhang Z."/>
            <person name="Lin K."/>
            <person name="Ro D.K."/>
            <person name="Chen X."/>
            <person name="Xiong X."/>
            <person name="Shang Y."/>
            <person name="Huang S."/>
            <person name="Zeng J."/>
        </authorList>
    </citation>
    <scope>NUCLEOTIDE SEQUENCE [LARGE SCALE GENOMIC DNA]</scope>
    <source>
        <strain evidence="2">cv. BLH2017</strain>
        <tissue evidence="1">Root</tissue>
    </source>
</reference>
<dbReference type="EMBL" id="MVGT01000168">
    <property type="protein sequence ID" value="OVA19890.1"/>
    <property type="molecule type" value="Genomic_DNA"/>
</dbReference>
<dbReference type="OMA" id="YNHEQIR"/>
<proteinExistence type="predicted"/>
<dbReference type="Proteomes" id="UP000195402">
    <property type="component" value="Unassembled WGS sequence"/>
</dbReference>
<dbReference type="InParanoid" id="A0A200RAZ2"/>
<evidence type="ECO:0000313" key="1">
    <source>
        <dbReference type="EMBL" id="OVA19890.1"/>
    </source>
</evidence>
<organism evidence="1 2">
    <name type="scientific">Macleaya cordata</name>
    <name type="common">Five-seeded plume-poppy</name>
    <name type="synonym">Bocconia cordata</name>
    <dbReference type="NCBI Taxonomy" id="56857"/>
    <lineage>
        <taxon>Eukaryota</taxon>
        <taxon>Viridiplantae</taxon>
        <taxon>Streptophyta</taxon>
        <taxon>Embryophyta</taxon>
        <taxon>Tracheophyta</taxon>
        <taxon>Spermatophyta</taxon>
        <taxon>Magnoliopsida</taxon>
        <taxon>Ranunculales</taxon>
        <taxon>Papaveraceae</taxon>
        <taxon>Papaveroideae</taxon>
        <taxon>Macleaya</taxon>
    </lineage>
</organism>
<comment type="caution">
    <text evidence="1">The sequence shown here is derived from an EMBL/GenBank/DDBJ whole genome shotgun (WGS) entry which is preliminary data.</text>
</comment>
<name>A0A200RAZ2_MACCD</name>